<dbReference type="InterPro" id="IPR002885">
    <property type="entry name" value="PPR_rpt"/>
</dbReference>
<reference evidence="5" key="2">
    <citation type="submission" date="2023-06" db="EMBL/GenBank/DDBJ databases">
        <authorList>
            <person name="Ma L."/>
            <person name="Liu K.-W."/>
            <person name="Li Z."/>
            <person name="Hsiao Y.-Y."/>
            <person name="Qi Y."/>
            <person name="Fu T."/>
            <person name="Tang G."/>
            <person name="Zhang D."/>
            <person name="Sun W.-H."/>
            <person name="Liu D.-K."/>
            <person name="Li Y."/>
            <person name="Chen G.-Z."/>
            <person name="Liu X.-D."/>
            <person name="Liao X.-Y."/>
            <person name="Jiang Y.-T."/>
            <person name="Yu X."/>
            <person name="Hao Y."/>
            <person name="Huang J."/>
            <person name="Zhao X.-W."/>
            <person name="Ke S."/>
            <person name="Chen Y.-Y."/>
            <person name="Wu W.-L."/>
            <person name="Hsu J.-L."/>
            <person name="Lin Y.-F."/>
            <person name="Huang M.-D."/>
            <person name="Li C.-Y."/>
            <person name="Huang L."/>
            <person name="Wang Z.-W."/>
            <person name="Zhao X."/>
            <person name="Zhong W.-Y."/>
            <person name="Peng D.-H."/>
            <person name="Ahmad S."/>
            <person name="Lan S."/>
            <person name="Zhang J.-S."/>
            <person name="Tsai W.-C."/>
            <person name="Van De Peer Y."/>
            <person name="Liu Z.-J."/>
        </authorList>
    </citation>
    <scope>NUCLEOTIDE SEQUENCE</scope>
    <source>
        <strain evidence="5">SCP</strain>
        <tissue evidence="5">Leaves</tissue>
    </source>
</reference>
<name>A0AAV9BQZ9_ACOGR</name>
<evidence type="ECO:0000313" key="6">
    <source>
        <dbReference type="Proteomes" id="UP001179952"/>
    </source>
</evidence>
<keyword evidence="2" id="KW-0677">Repeat</keyword>
<evidence type="ECO:0000256" key="2">
    <source>
        <dbReference type="ARBA" id="ARBA00022737"/>
    </source>
</evidence>
<feature type="repeat" description="PPR" evidence="3">
    <location>
        <begin position="286"/>
        <end position="320"/>
    </location>
</feature>
<keyword evidence="6" id="KW-1185">Reference proteome</keyword>
<organism evidence="5 6">
    <name type="scientific">Acorus gramineus</name>
    <name type="common">Dwarf sweet flag</name>
    <dbReference type="NCBI Taxonomy" id="55184"/>
    <lineage>
        <taxon>Eukaryota</taxon>
        <taxon>Viridiplantae</taxon>
        <taxon>Streptophyta</taxon>
        <taxon>Embryophyta</taxon>
        <taxon>Tracheophyta</taxon>
        <taxon>Spermatophyta</taxon>
        <taxon>Magnoliopsida</taxon>
        <taxon>Liliopsida</taxon>
        <taxon>Acoraceae</taxon>
        <taxon>Acorus</taxon>
    </lineage>
</organism>
<feature type="repeat" description="PPR" evidence="3">
    <location>
        <begin position="462"/>
        <end position="496"/>
    </location>
</feature>
<feature type="repeat" description="PPR" evidence="3">
    <location>
        <begin position="321"/>
        <end position="355"/>
    </location>
</feature>
<dbReference type="PANTHER" id="PTHR47447">
    <property type="entry name" value="OS03G0856100 PROTEIN"/>
    <property type="match status" value="1"/>
</dbReference>
<feature type="compositionally biased region" description="Pro residues" evidence="4">
    <location>
        <begin position="21"/>
        <end position="30"/>
    </location>
</feature>
<dbReference type="PANTHER" id="PTHR47447:SF17">
    <property type="entry name" value="OS12G0638900 PROTEIN"/>
    <property type="match status" value="1"/>
</dbReference>
<dbReference type="InterPro" id="IPR011990">
    <property type="entry name" value="TPR-like_helical_dom_sf"/>
</dbReference>
<evidence type="ECO:0000256" key="4">
    <source>
        <dbReference type="SAM" id="MobiDB-lite"/>
    </source>
</evidence>
<dbReference type="EMBL" id="JAUJYN010000002">
    <property type="protein sequence ID" value="KAK1278468.1"/>
    <property type="molecule type" value="Genomic_DNA"/>
</dbReference>
<feature type="repeat" description="PPR" evidence="3">
    <location>
        <begin position="392"/>
        <end position="426"/>
    </location>
</feature>
<dbReference type="Pfam" id="PF12854">
    <property type="entry name" value="PPR_1"/>
    <property type="match status" value="2"/>
</dbReference>
<evidence type="ECO:0000256" key="3">
    <source>
        <dbReference type="PROSITE-ProRule" id="PRU00708"/>
    </source>
</evidence>
<evidence type="ECO:0000313" key="5">
    <source>
        <dbReference type="EMBL" id="KAK1278468.1"/>
    </source>
</evidence>
<feature type="repeat" description="PPR" evidence="3">
    <location>
        <begin position="218"/>
        <end position="248"/>
    </location>
</feature>
<comment type="similarity">
    <text evidence="1">Belongs to the PPR family. P subfamily.</text>
</comment>
<protein>
    <submittedName>
        <fullName evidence="5">Pentatricopeptide repeat-containing protein</fullName>
    </submittedName>
</protein>
<feature type="repeat" description="PPR" evidence="3">
    <location>
        <begin position="183"/>
        <end position="217"/>
    </location>
</feature>
<comment type="caution">
    <text evidence="5">The sequence shown here is derived from an EMBL/GenBank/DDBJ whole genome shotgun (WGS) entry which is preliminary data.</text>
</comment>
<feature type="repeat" description="PPR" evidence="3">
    <location>
        <begin position="251"/>
        <end position="285"/>
    </location>
</feature>
<dbReference type="Pfam" id="PF13812">
    <property type="entry name" value="PPR_3"/>
    <property type="match status" value="1"/>
</dbReference>
<dbReference type="Proteomes" id="UP001179952">
    <property type="component" value="Unassembled WGS sequence"/>
</dbReference>
<dbReference type="AlphaFoldDB" id="A0AAV9BQZ9"/>
<feature type="repeat" description="PPR" evidence="3">
    <location>
        <begin position="356"/>
        <end position="386"/>
    </location>
</feature>
<dbReference type="NCBIfam" id="TIGR00756">
    <property type="entry name" value="PPR"/>
    <property type="match status" value="8"/>
</dbReference>
<gene>
    <name evidence="5" type="ORF">QJS04_geneDACA020849</name>
</gene>
<feature type="repeat" description="PPR" evidence="3">
    <location>
        <begin position="427"/>
        <end position="461"/>
    </location>
</feature>
<dbReference type="Pfam" id="PF01535">
    <property type="entry name" value="PPR"/>
    <property type="match status" value="1"/>
</dbReference>
<dbReference type="SUPFAM" id="SSF81901">
    <property type="entry name" value="HCP-like"/>
    <property type="match status" value="1"/>
</dbReference>
<sequence length="651" mass="72940">MRGRPPQPSWSILSSSLRRPFPNPTKPPSPSRYSNGRRSDPPPPKRSFSSSPSLPPPEWIDPFIDVSDLNGHSSDLHQSPWVARIAALLDSSPTMESDLTAFCHSLLIRLSPAFVSHLLRFSDAPLRRDPAVAVRFFRWAGRQRRYVHKLESYTSLIEILLSSDTGVEKIRPLVLEIEEYTMTIASSNSLIRSLGKAGMVEELLEVWKWMKRDGLEPSLFSYNCLLDGLVSSGFIDSAERVFEVMKAPPPDIVAFNTMIKGYCKVGKTRKAIELTREMDSRVGGPDKISYMTVIQACYSDGDFDACLRLYHEMEERGLEIPVHAYSLVIGGLCKGGKPFEGLSVFENMIERGCKRNVAIYTALIDSFAKSGSEDRAMNLFLRLKNENDFELDEVAYGVVVNLLCKAGKLEAAVEQFEYCKEKGVSINMVIYCSLIDGFGKVGRVDMAERLFEEMVNGGIVPDSYCYNAIIDALTKYGRIDEALDMFRRMESEGCDQTVYTYTILIDGLFRKHMNEEALKLWRVMIDKGITPTAASFRVLSKGLCLSGKFETARKIADDLAPMGVVLETAYEDMIHVLCKAGRVRHACRLADGIIERGREIPGNVRKVMINALRKAGNSDLAIKLLHSKIGIGYDRMGSVKRRVKFQTLLNG</sequence>
<evidence type="ECO:0000256" key="1">
    <source>
        <dbReference type="ARBA" id="ARBA00007626"/>
    </source>
</evidence>
<dbReference type="PROSITE" id="PS51375">
    <property type="entry name" value="PPR"/>
    <property type="match status" value="10"/>
</dbReference>
<dbReference type="Gene3D" id="1.25.40.10">
    <property type="entry name" value="Tetratricopeptide repeat domain"/>
    <property type="match status" value="5"/>
</dbReference>
<proteinExistence type="inferred from homology"/>
<accession>A0AAV9BQZ9</accession>
<feature type="repeat" description="PPR" evidence="3">
    <location>
        <begin position="497"/>
        <end position="531"/>
    </location>
</feature>
<feature type="region of interest" description="Disordered" evidence="4">
    <location>
        <begin position="1"/>
        <end position="56"/>
    </location>
</feature>
<dbReference type="Pfam" id="PF13041">
    <property type="entry name" value="PPR_2"/>
    <property type="match status" value="3"/>
</dbReference>
<reference evidence="5" key="1">
    <citation type="journal article" date="2023" name="Nat. Commun.">
        <title>Diploid and tetraploid genomes of Acorus and the evolution of monocots.</title>
        <authorList>
            <person name="Ma L."/>
            <person name="Liu K.W."/>
            <person name="Li Z."/>
            <person name="Hsiao Y.Y."/>
            <person name="Qi Y."/>
            <person name="Fu T."/>
            <person name="Tang G.D."/>
            <person name="Zhang D."/>
            <person name="Sun W.H."/>
            <person name="Liu D.K."/>
            <person name="Li Y."/>
            <person name="Chen G.Z."/>
            <person name="Liu X.D."/>
            <person name="Liao X.Y."/>
            <person name="Jiang Y.T."/>
            <person name="Yu X."/>
            <person name="Hao Y."/>
            <person name="Huang J."/>
            <person name="Zhao X.W."/>
            <person name="Ke S."/>
            <person name="Chen Y.Y."/>
            <person name="Wu W.L."/>
            <person name="Hsu J.L."/>
            <person name="Lin Y.F."/>
            <person name="Huang M.D."/>
            <person name="Li C.Y."/>
            <person name="Huang L."/>
            <person name="Wang Z.W."/>
            <person name="Zhao X."/>
            <person name="Zhong W.Y."/>
            <person name="Peng D.H."/>
            <person name="Ahmad S."/>
            <person name="Lan S."/>
            <person name="Zhang J.S."/>
            <person name="Tsai W.C."/>
            <person name="Van de Peer Y."/>
            <person name="Liu Z.J."/>
        </authorList>
    </citation>
    <scope>NUCLEOTIDE SEQUENCE</scope>
    <source>
        <strain evidence="5">SCP</strain>
    </source>
</reference>